<name>A0A090ADL6_9GAMM</name>
<dbReference type="PROSITE" id="PS51257">
    <property type="entry name" value="PROKAR_LIPOPROTEIN"/>
    <property type="match status" value="1"/>
</dbReference>
<dbReference type="Proteomes" id="UP000031623">
    <property type="component" value="Chromosome"/>
</dbReference>
<feature type="domain" description="DUF4351" evidence="2">
    <location>
        <begin position="241"/>
        <end position="295"/>
    </location>
</feature>
<evidence type="ECO:0000313" key="4">
    <source>
        <dbReference type="Proteomes" id="UP000031623"/>
    </source>
</evidence>
<dbReference type="KEGG" id="tig:THII_1681"/>
<feature type="compositionally biased region" description="Basic and acidic residues" evidence="1">
    <location>
        <begin position="215"/>
        <end position="231"/>
    </location>
</feature>
<evidence type="ECO:0000259" key="2">
    <source>
        <dbReference type="Pfam" id="PF14261"/>
    </source>
</evidence>
<gene>
    <name evidence="3" type="ORF">THII_1681</name>
</gene>
<dbReference type="STRING" id="40754.THII_1681"/>
<proteinExistence type="predicted"/>
<sequence>MRYDVPLKELFHQAPQQLLQLLTGCQALELLNIEYPAVKSRRPDLVARLTDGRIYHLELQTQNDENMLWRMLEYYTLIYQYYGLAPLQQVLYVGKDKANFITHYQTDTLSFRYELKDIRDLDCHALLQSDSLADNVLSVLCRLDEPAQVLRTILSRIDQLDDKSRKDMLLILASLANLRGLNPLLQQEEQQMSIEISIENNLFMQKAYRQGQADGEQKGKQEGQREGEQKGKQKGKREGKREGKQEGEANILCRLLEKKFGPLSPKLRKKIKSASVEDLEKWTDRLFEAQSLDELLG</sequence>
<dbReference type="EMBL" id="AP014633">
    <property type="protein sequence ID" value="BAP55978.1"/>
    <property type="molecule type" value="Genomic_DNA"/>
</dbReference>
<organism evidence="3 4">
    <name type="scientific">Thioploca ingrica</name>
    <dbReference type="NCBI Taxonomy" id="40754"/>
    <lineage>
        <taxon>Bacteria</taxon>
        <taxon>Pseudomonadati</taxon>
        <taxon>Pseudomonadota</taxon>
        <taxon>Gammaproteobacteria</taxon>
        <taxon>Thiotrichales</taxon>
        <taxon>Thiotrichaceae</taxon>
        <taxon>Thioploca</taxon>
    </lineage>
</organism>
<evidence type="ECO:0000313" key="3">
    <source>
        <dbReference type="EMBL" id="BAP55978.1"/>
    </source>
</evidence>
<dbReference type="PANTHER" id="PTHR35586:SF1">
    <property type="entry name" value="SLL1691 PROTEIN"/>
    <property type="match status" value="1"/>
</dbReference>
<dbReference type="HOGENOM" id="CLU_078756_0_0_6"/>
<dbReference type="Pfam" id="PF14261">
    <property type="entry name" value="DUF4351"/>
    <property type="match status" value="1"/>
</dbReference>
<keyword evidence="4" id="KW-1185">Reference proteome</keyword>
<reference evidence="3 4" key="1">
    <citation type="journal article" date="2014" name="ISME J.">
        <title>Ecophysiology of Thioploca ingrica as revealed by the complete genome sequence supplemented with proteomic evidence.</title>
        <authorList>
            <person name="Kojima H."/>
            <person name="Ogura Y."/>
            <person name="Yamamoto N."/>
            <person name="Togashi T."/>
            <person name="Mori H."/>
            <person name="Watanabe T."/>
            <person name="Nemoto F."/>
            <person name="Kurokawa K."/>
            <person name="Hayashi T."/>
            <person name="Fukui M."/>
        </authorList>
    </citation>
    <scope>NUCLEOTIDE SEQUENCE [LARGE SCALE GENOMIC DNA]</scope>
</reference>
<dbReference type="InterPro" id="IPR025587">
    <property type="entry name" value="DUF4351"/>
</dbReference>
<dbReference type="PANTHER" id="PTHR35586">
    <property type="entry name" value="SLL1691 PROTEIN"/>
    <property type="match status" value="1"/>
</dbReference>
<feature type="region of interest" description="Disordered" evidence="1">
    <location>
        <begin position="209"/>
        <end position="246"/>
    </location>
</feature>
<evidence type="ECO:0000256" key="1">
    <source>
        <dbReference type="SAM" id="MobiDB-lite"/>
    </source>
</evidence>
<protein>
    <recommendedName>
        <fullName evidence="2">DUF4351 domain-containing protein</fullName>
    </recommendedName>
</protein>
<dbReference type="AlphaFoldDB" id="A0A090ADL6"/>
<dbReference type="OrthoDB" id="5562276at2"/>
<accession>A0A090ADL6</accession>